<feature type="region of interest" description="Disordered" evidence="1">
    <location>
        <begin position="706"/>
        <end position="725"/>
    </location>
</feature>
<evidence type="ECO:0000256" key="2">
    <source>
        <dbReference type="SAM" id="SignalP"/>
    </source>
</evidence>
<proteinExistence type="predicted"/>
<dbReference type="InterPro" id="IPR059186">
    <property type="entry name" value="SACTE_4363"/>
</dbReference>
<dbReference type="PROSITE" id="PS50022">
    <property type="entry name" value="FA58C_3"/>
    <property type="match status" value="1"/>
</dbReference>
<evidence type="ECO:0000256" key="1">
    <source>
        <dbReference type="SAM" id="MobiDB-lite"/>
    </source>
</evidence>
<dbReference type="EMBL" id="CP108253">
    <property type="protein sequence ID" value="WTU43948.1"/>
    <property type="molecule type" value="Genomic_DNA"/>
</dbReference>
<feature type="compositionally biased region" description="Low complexity" evidence="1">
    <location>
        <begin position="707"/>
        <end position="725"/>
    </location>
</feature>
<feature type="domain" description="F5/8 type C" evidence="3">
    <location>
        <begin position="37"/>
        <end position="173"/>
    </location>
</feature>
<feature type="region of interest" description="Disordered" evidence="1">
    <location>
        <begin position="45"/>
        <end position="73"/>
    </location>
</feature>
<dbReference type="Gene3D" id="2.60.120.260">
    <property type="entry name" value="Galactose-binding domain-like"/>
    <property type="match status" value="1"/>
</dbReference>
<dbReference type="CDD" id="cd23669">
    <property type="entry name" value="GH55_SacteLam55A-like"/>
    <property type="match status" value="1"/>
</dbReference>
<sequence length="725" mass="76582">MHAPPTGSPVSPGPFAHPRRLAAAVAAALVAALLLFVPAPAAHADPPPLSQGRPVTVSSQENGGTPAAAAVDGNDGTRWSSAFLDPQWIQVDLGAPAALGKVVLKWEAAYAKAYRIELSTDGTAWTTAYSTADGAGGTETLNISGTARYVRMYGTARATGYGYSLWEFQVFGSGGSTLPGGGDLGPNVLVFDPSTPDIQGKLDQVFRQQESAQFGTGRYALLFKPGTYNGINANLGFYTSIAGLGLNPDDTTFNGDVTVDAGWFNGNATQNFWRSAENLALNPVSGTDRWAVAQAAPFRRMHVKGGLNLAPNGYGWASGGYIADSRIDGTVGPYSQQQWYTRDSSVGGWTNGVWNMTFSGVRGAPAQSFPNPPYTTLDTTPVSREKPFLYLDGNDYKVFVPAKRTNARDVSWGPGATPGSSVPLSQFYVVKPGATAATINQALAQGLNLLFTPGIYHVDRPIEVTRPDTVVLGLGLATIVPDNGVTAMRVADVDGVRLAGFLIDAGPVNSSVLLQVGPPGASANHAADPTTVQDVFVRIGGAGAGRATTSMEINSNHTVVDHTWLWRADHGSGVGWDTNRADYGLTVNGDDVLATGLFVEHFNKYDVQWNGERGRTIFFQNEKSYDAPNQAAVQNGSVRGFAAYKVADSVTTHEGWGLGSYCYYNVDPTIVQDHGFQVPDRPGVRLHDLLVISLGGQGQYAHVVNDTGAPTSGTSTTPSTLVSYP</sequence>
<evidence type="ECO:0000313" key="4">
    <source>
        <dbReference type="EMBL" id="WTU43948.1"/>
    </source>
</evidence>
<feature type="signal peptide" evidence="2">
    <location>
        <begin position="1"/>
        <end position="44"/>
    </location>
</feature>
<keyword evidence="2" id="KW-0732">Signal</keyword>
<dbReference type="SUPFAM" id="SSF49785">
    <property type="entry name" value="Galactose-binding domain-like"/>
    <property type="match status" value="1"/>
</dbReference>
<feature type="chain" id="PRO_5044018585" evidence="2">
    <location>
        <begin position="45"/>
        <end position="725"/>
    </location>
</feature>
<dbReference type="AlphaFoldDB" id="A0AAU2H9J1"/>
<dbReference type="SMART" id="SM00231">
    <property type="entry name" value="FA58C"/>
    <property type="match status" value="1"/>
</dbReference>
<evidence type="ECO:0000259" key="3">
    <source>
        <dbReference type="PROSITE" id="PS50022"/>
    </source>
</evidence>
<dbReference type="InterPro" id="IPR012334">
    <property type="entry name" value="Pectin_lyas_fold"/>
</dbReference>
<dbReference type="Pfam" id="PF00754">
    <property type="entry name" value="F5_F8_type_C"/>
    <property type="match status" value="1"/>
</dbReference>
<dbReference type="InterPro" id="IPR000421">
    <property type="entry name" value="FA58C"/>
</dbReference>
<reference evidence="4" key="1">
    <citation type="submission" date="2022-10" db="EMBL/GenBank/DDBJ databases">
        <title>The complete genomes of actinobacterial strains from the NBC collection.</title>
        <authorList>
            <person name="Joergensen T.S."/>
            <person name="Alvarez Arevalo M."/>
            <person name="Sterndorff E.B."/>
            <person name="Faurdal D."/>
            <person name="Vuksanovic O."/>
            <person name="Mourched A.-S."/>
            <person name="Charusanti P."/>
            <person name="Shaw S."/>
            <person name="Blin K."/>
            <person name="Weber T."/>
        </authorList>
    </citation>
    <scope>NUCLEOTIDE SEQUENCE</scope>
    <source>
        <strain evidence="4">NBC_00060</strain>
    </source>
</reference>
<name>A0AAU2H9J1_9ACTN</name>
<protein>
    <submittedName>
        <fullName evidence="4">Discoidin domain-containing protein</fullName>
    </submittedName>
</protein>
<dbReference type="Gene3D" id="2.160.20.10">
    <property type="entry name" value="Single-stranded right-handed beta-helix, Pectin lyase-like"/>
    <property type="match status" value="1"/>
</dbReference>
<dbReference type="InterPro" id="IPR008979">
    <property type="entry name" value="Galactose-bd-like_sf"/>
</dbReference>
<gene>
    <name evidence="4" type="ORF">OHV25_32400</name>
</gene>
<accession>A0AAU2H9J1</accession>
<organism evidence="4">
    <name type="scientific">Streptomyces sp. NBC_00060</name>
    <dbReference type="NCBI Taxonomy" id="2975636"/>
    <lineage>
        <taxon>Bacteria</taxon>
        <taxon>Bacillati</taxon>
        <taxon>Actinomycetota</taxon>
        <taxon>Actinomycetes</taxon>
        <taxon>Kitasatosporales</taxon>
        <taxon>Streptomycetaceae</taxon>
        <taxon>Streptomyces</taxon>
    </lineage>
</organism>